<feature type="transmembrane region" description="Helical" evidence="9">
    <location>
        <begin position="268"/>
        <end position="289"/>
    </location>
</feature>
<evidence type="ECO:0000256" key="2">
    <source>
        <dbReference type="ARBA" id="ARBA00004236"/>
    </source>
</evidence>
<dbReference type="Gene3D" id="3.40.50.720">
    <property type="entry name" value="NAD(P)-binding Rossmann-like Domain"/>
    <property type="match status" value="1"/>
</dbReference>
<dbReference type="GO" id="GO:0005886">
    <property type="term" value="C:plasma membrane"/>
    <property type="evidence" value="ECO:0007669"/>
    <property type="project" value="UniProtKB-SubCell"/>
</dbReference>
<evidence type="ECO:0000313" key="12">
    <source>
        <dbReference type="Proteomes" id="UP000249794"/>
    </source>
</evidence>
<evidence type="ECO:0000256" key="1">
    <source>
        <dbReference type="ARBA" id="ARBA00004141"/>
    </source>
</evidence>
<evidence type="ECO:0000259" key="10">
    <source>
        <dbReference type="Pfam" id="PF02397"/>
    </source>
</evidence>
<feature type="domain" description="Bacterial sugar transferase" evidence="10">
    <location>
        <begin position="261"/>
        <end position="450"/>
    </location>
</feature>
<dbReference type="EMBL" id="QBMP01000199">
    <property type="protein sequence ID" value="PZO50058.1"/>
    <property type="molecule type" value="Genomic_DNA"/>
</dbReference>
<dbReference type="InterPro" id="IPR017472">
    <property type="entry name" value="Undecaprenyl-P_galact_Ptfrase"/>
</dbReference>
<reference evidence="11 12" key="2">
    <citation type="submission" date="2018-06" db="EMBL/GenBank/DDBJ databases">
        <title>Metagenomic assembly of (sub)arctic Cyanobacteria and their associated microbiome from non-axenic cultures.</title>
        <authorList>
            <person name="Baurain D."/>
        </authorList>
    </citation>
    <scope>NUCLEOTIDE SEQUENCE [LARGE SCALE GENOMIC DNA]</scope>
    <source>
        <strain evidence="11">ULC027bin1</strain>
    </source>
</reference>
<dbReference type="InterPro" id="IPR003362">
    <property type="entry name" value="Bact_transf"/>
</dbReference>
<keyword evidence="5 11" id="KW-0808">Transferase</keyword>
<proteinExistence type="inferred from homology"/>
<dbReference type="Pfam" id="PF13727">
    <property type="entry name" value="CoA_binding_3"/>
    <property type="match status" value="1"/>
</dbReference>
<sequence length="456" mass="51142">MLAALVSSDFLCLILAGTVSVWLRLVFDGSFHPSLYWRLWPIAIVFVLAYALANLYPATAMSPVEELRHLTLTTTLLYLLLGSSIFLFRGVALYSRAAFLMAWLLSLVFVLLGRYSLRALCARSPWWGYPALIMGAGKTGEMVVRTLQHQPSLGLKPVAFLDDDPNKRSAIAGVPVVGTLSMGPALAREFNIPYVIVAMPGVAPYRLSQTLERYGQAFPHVMIIPDLFGMASLWVDAKDLGGVLGLEVRQQLLLPGPRLLKAILDKGLVVLIGLLSLPLIVVISALLVWDGPIFYSQARIGRNGKMFRVWKFRSMVVNADSVLAVYLAQHSDLRCCLEKDHKLKNDPRITLLGRFLRKTSLDELPQLWNVLRGEMSMVGPRPIVREEVWHYADKFGLYLQVLPGITGLWQVSGRNHVSYEERVNFDAYYVRNWSVWLDVYILIRTIKVVLIGDGAY</sequence>
<dbReference type="Proteomes" id="UP000249794">
    <property type="component" value="Unassembled WGS sequence"/>
</dbReference>
<dbReference type="InterPro" id="IPR017475">
    <property type="entry name" value="EPS_sugar_tfrase"/>
</dbReference>
<dbReference type="SUPFAM" id="SSF51735">
    <property type="entry name" value="NAD(P)-binding Rossmann-fold domains"/>
    <property type="match status" value="1"/>
</dbReference>
<keyword evidence="6 9" id="KW-0812">Transmembrane</keyword>
<dbReference type="PANTHER" id="PTHR30576">
    <property type="entry name" value="COLANIC BIOSYNTHESIS UDP-GLUCOSE LIPID CARRIER TRANSFERASE"/>
    <property type="match status" value="1"/>
</dbReference>
<keyword evidence="4" id="KW-1003">Cell membrane</keyword>
<accession>A0A2W4Z502</accession>
<dbReference type="NCBIfam" id="TIGR03022">
    <property type="entry name" value="WbaP_sugtrans"/>
    <property type="match status" value="1"/>
</dbReference>
<evidence type="ECO:0000256" key="5">
    <source>
        <dbReference type="ARBA" id="ARBA00022679"/>
    </source>
</evidence>
<comment type="similarity">
    <text evidence="3">Belongs to the bacterial sugar transferase family.</text>
</comment>
<dbReference type="NCBIfam" id="TIGR03025">
    <property type="entry name" value="EPS_sugtrans"/>
    <property type="match status" value="1"/>
</dbReference>
<reference evidence="12" key="1">
    <citation type="submission" date="2018-04" db="EMBL/GenBank/DDBJ databases">
        <authorList>
            <person name="Cornet L."/>
        </authorList>
    </citation>
    <scope>NUCLEOTIDE SEQUENCE [LARGE SCALE GENOMIC DNA]</scope>
</reference>
<dbReference type="GO" id="GO:0016780">
    <property type="term" value="F:phosphotransferase activity, for other substituted phosphate groups"/>
    <property type="evidence" value="ECO:0007669"/>
    <property type="project" value="TreeGrafter"/>
</dbReference>
<protein>
    <submittedName>
        <fullName evidence="11">Undecaprenyl-phosphate galactose phosphotransferase WbaP</fullName>
    </submittedName>
</protein>
<evidence type="ECO:0000256" key="9">
    <source>
        <dbReference type="SAM" id="Phobius"/>
    </source>
</evidence>
<dbReference type="AlphaFoldDB" id="A0A2W4Z502"/>
<evidence type="ECO:0000256" key="7">
    <source>
        <dbReference type="ARBA" id="ARBA00022989"/>
    </source>
</evidence>
<dbReference type="Pfam" id="PF02397">
    <property type="entry name" value="Bac_transf"/>
    <property type="match status" value="1"/>
</dbReference>
<feature type="transmembrane region" description="Helical" evidence="9">
    <location>
        <begin position="39"/>
        <end position="58"/>
    </location>
</feature>
<evidence type="ECO:0000256" key="8">
    <source>
        <dbReference type="ARBA" id="ARBA00023136"/>
    </source>
</evidence>
<gene>
    <name evidence="11" type="ORF">DCF15_16345</name>
</gene>
<feature type="transmembrane region" description="Helical" evidence="9">
    <location>
        <begin position="7"/>
        <end position="27"/>
    </location>
</feature>
<comment type="caution">
    <text evidence="11">The sequence shown here is derived from an EMBL/GenBank/DDBJ whole genome shotgun (WGS) entry which is preliminary data.</text>
</comment>
<keyword evidence="7 9" id="KW-1133">Transmembrane helix</keyword>
<feature type="transmembrane region" description="Helical" evidence="9">
    <location>
        <begin position="97"/>
        <end position="117"/>
    </location>
</feature>
<organism evidence="11 12">
    <name type="scientific">Phormidesmis priestleyi</name>
    <dbReference type="NCBI Taxonomy" id="268141"/>
    <lineage>
        <taxon>Bacteria</taxon>
        <taxon>Bacillati</taxon>
        <taxon>Cyanobacteriota</taxon>
        <taxon>Cyanophyceae</taxon>
        <taxon>Leptolyngbyales</taxon>
        <taxon>Leptolyngbyaceae</taxon>
        <taxon>Phormidesmis</taxon>
    </lineage>
</organism>
<dbReference type="GO" id="GO:0000271">
    <property type="term" value="P:polysaccharide biosynthetic process"/>
    <property type="evidence" value="ECO:0007669"/>
    <property type="project" value="InterPro"/>
</dbReference>
<comment type="subcellular location">
    <subcellularLocation>
        <location evidence="2">Cell membrane</location>
    </subcellularLocation>
    <subcellularLocation>
        <location evidence="1">Membrane</location>
        <topology evidence="1">Multi-pass membrane protein</topology>
    </subcellularLocation>
</comment>
<dbReference type="InterPro" id="IPR036291">
    <property type="entry name" value="NAD(P)-bd_dom_sf"/>
</dbReference>
<evidence type="ECO:0000313" key="11">
    <source>
        <dbReference type="EMBL" id="PZO50058.1"/>
    </source>
</evidence>
<evidence type="ECO:0000256" key="3">
    <source>
        <dbReference type="ARBA" id="ARBA00006464"/>
    </source>
</evidence>
<feature type="transmembrane region" description="Helical" evidence="9">
    <location>
        <begin position="70"/>
        <end position="91"/>
    </location>
</feature>
<evidence type="ECO:0000256" key="6">
    <source>
        <dbReference type="ARBA" id="ARBA00022692"/>
    </source>
</evidence>
<keyword evidence="8 9" id="KW-0472">Membrane</keyword>
<name>A0A2W4Z502_9CYAN</name>
<evidence type="ECO:0000256" key="4">
    <source>
        <dbReference type="ARBA" id="ARBA00022475"/>
    </source>
</evidence>
<dbReference type="PANTHER" id="PTHR30576:SF4">
    <property type="entry name" value="UNDECAPRENYL-PHOSPHATE GALACTOSE PHOSPHOTRANSFERASE"/>
    <property type="match status" value="1"/>
</dbReference>